<evidence type="ECO:0000256" key="1">
    <source>
        <dbReference type="ARBA" id="ARBA00022729"/>
    </source>
</evidence>
<dbReference type="InterPro" id="IPR013783">
    <property type="entry name" value="Ig-like_fold"/>
</dbReference>
<sequence length="448" mass="46728">EVFTQVITVQDNSAPTWSTAATSLNQTVECSDAEALATAQGFFPTASDNCDSDVTNIIKTAGQFVASEECPNSGTYTNTWTVTDACNNTSAVFTQVITVQDTTAPTWSTAEASLNQTVECSDAEALATAQGLFPTASDNCDSDVTNIIKTAGQFIASEECPNSGTYTNTWTVTDACNNTSAVFTQVITVQDNSAPTWSTAVASLNQTVECSDAEALATAQGLFPTASDNCDNDVTNIVKNAGQFIASEGCSNAGTYTNTWTVTDACNNTSAVFTQVITVQDTTAPTWSTAEASLNQTVECSDAEALATAQGLFPTASDNCDSDVTNIVKNAGQFVASEECPNSGTYTNTWTVTDACNNTSAVFTQVITVQDTTAPTWSTAAASLNQTVECSDAEALATAQGLFPTASDNCDSDVTNIIKTAGQFVASEECPNAGTYTNTWTVTDACNN</sequence>
<accession>A0ABV5GH40</accession>
<organism evidence="3 4">
    <name type="scientific">Flavobacterium paronense</name>
    <dbReference type="NCBI Taxonomy" id="1392775"/>
    <lineage>
        <taxon>Bacteria</taxon>
        <taxon>Pseudomonadati</taxon>
        <taxon>Bacteroidota</taxon>
        <taxon>Flavobacteriia</taxon>
        <taxon>Flavobacteriales</taxon>
        <taxon>Flavobacteriaceae</taxon>
        <taxon>Flavobacterium</taxon>
    </lineage>
</organism>
<dbReference type="Gene3D" id="2.60.40.10">
    <property type="entry name" value="Immunoglobulins"/>
    <property type="match status" value="1"/>
</dbReference>
<feature type="non-terminal residue" evidence="3">
    <location>
        <position position="1"/>
    </location>
</feature>
<feature type="domain" description="HYR-like" evidence="2">
    <location>
        <begin position="109"/>
        <end position="189"/>
    </location>
</feature>
<gene>
    <name evidence="3" type="ORF">ACFFUU_12595</name>
</gene>
<dbReference type="EMBL" id="JBHMFB010000039">
    <property type="protein sequence ID" value="MFB9090448.1"/>
    <property type="molecule type" value="Genomic_DNA"/>
</dbReference>
<keyword evidence="4" id="KW-1185">Reference proteome</keyword>
<dbReference type="Pfam" id="PF23237">
    <property type="entry name" value="HYR_4C"/>
    <property type="match status" value="4"/>
</dbReference>
<dbReference type="RefSeq" id="WP_379691963.1">
    <property type="nucleotide sequence ID" value="NZ_JBHMFB010000039.1"/>
</dbReference>
<protein>
    <submittedName>
        <fullName evidence="3">Ig-like domain-containing protein</fullName>
    </submittedName>
</protein>
<reference evidence="3 4" key="1">
    <citation type="submission" date="2024-09" db="EMBL/GenBank/DDBJ databases">
        <authorList>
            <person name="Sun Q."/>
            <person name="Mori K."/>
        </authorList>
    </citation>
    <scope>NUCLEOTIDE SEQUENCE [LARGE SCALE GENOMIC DNA]</scope>
    <source>
        <strain evidence="3 4">CECT 8460</strain>
    </source>
</reference>
<evidence type="ECO:0000313" key="4">
    <source>
        <dbReference type="Proteomes" id="UP001589576"/>
    </source>
</evidence>
<comment type="caution">
    <text evidence="3">The sequence shown here is derived from an EMBL/GenBank/DDBJ whole genome shotgun (WGS) entry which is preliminary data.</text>
</comment>
<feature type="domain" description="HYR-like" evidence="2">
    <location>
        <begin position="289"/>
        <end position="369"/>
    </location>
</feature>
<feature type="non-terminal residue" evidence="3">
    <location>
        <position position="448"/>
    </location>
</feature>
<dbReference type="InterPro" id="IPR057078">
    <property type="entry name" value="HYR-4C"/>
</dbReference>
<dbReference type="Proteomes" id="UP001589576">
    <property type="component" value="Unassembled WGS sequence"/>
</dbReference>
<dbReference type="Gene3D" id="2.60.40.1220">
    <property type="match status" value="4"/>
</dbReference>
<feature type="domain" description="HYR-like" evidence="2">
    <location>
        <begin position="21"/>
        <end position="99"/>
    </location>
</feature>
<evidence type="ECO:0000313" key="3">
    <source>
        <dbReference type="EMBL" id="MFB9090448.1"/>
    </source>
</evidence>
<keyword evidence="1" id="KW-0732">Signal</keyword>
<evidence type="ECO:0000259" key="2">
    <source>
        <dbReference type="Pfam" id="PF23237"/>
    </source>
</evidence>
<feature type="domain" description="HYR-like" evidence="2">
    <location>
        <begin position="203"/>
        <end position="279"/>
    </location>
</feature>
<proteinExistence type="predicted"/>
<name>A0ABV5GH40_9FLAO</name>
<dbReference type="InterPro" id="IPR014755">
    <property type="entry name" value="Cu-Rt/internalin_Ig-like"/>
</dbReference>